<dbReference type="RefSeq" id="WP_151895138.1">
    <property type="nucleotide sequence ID" value="NZ_BKCF01000006.1"/>
</dbReference>
<dbReference type="Gene3D" id="3.40.50.2300">
    <property type="match status" value="1"/>
</dbReference>
<name>A0A5J4G0V2_9FLAO</name>
<dbReference type="Proteomes" id="UP000326994">
    <property type="component" value="Unassembled WGS sequence"/>
</dbReference>
<dbReference type="InterPro" id="IPR001789">
    <property type="entry name" value="Sig_transdc_resp-reg_receiver"/>
</dbReference>
<dbReference type="AlphaFoldDB" id="A0A5J4G0V2"/>
<dbReference type="SUPFAM" id="SSF52172">
    <property type="entry name" value="CheY-like"/>
    <property type="match status" value="1"/>
</dbReference>
<keyword evidence="4" id="KW-1185">Reference proteome</keyword>
<proteinExistence type="predicted"/>
<reference evidence="3 4" key="1">
    <citation type="submission" date="2019-08" db="EMBL/GenBank/DDBJ databases">
        <title>Ulvibacter marinistellae sp. nov., isolated from a starfish, Patiria pectinifera.</title>
        <authorList>
            <person name="Kawano K."/>
            <person name="Ushijima N."/>
            <person name="Kihara M."/>
            <person name="Itoh H."/>
        </authorList>
    </citation>
    <scope>NUCLEOTIDE SEQUENCE [LARGE SCALE GENOMIC DNA]</scope>
    <source>
        <strain evidence="3 4">KK4</strain>
    </source>
</reference>
<keyword evidence="1" id="KW-0597">Phosphoprotein</keyword>
<evidence type="ECO:0000313" key="4">
    <source>
        <dbReference type="Proteomes" id="UP000326994"/>
    </source>
</evidence>
<evidence type="ECO:0000313" key="3">
    <source>
        <dbReference type="EMBL" id="GEQ87222.1"/>
    </source>
</evidence>
<dbReference type="OrthoDB" id="673128at2"/>
<dbReference type="InterPro" id="IPR011006">
    <property type="entry name" value="CheY-like_superfamily"/>
</dbReference>
<accession>A0A5J4G0V2</accession>
<feature type="modified residue" description="4-aspartylphosphate" evidence="1">
    <location>
        <position position="63"/>
    </location>
</feature>
<feature type="domain" description="Response regulatory" evidence="2">
    <location>
        <begin position="6"/>
        <end position="131"/>
    </location>
</feature>
<dbReference type="GO" id="GO:0000160">
    <property type="term" value="P:phosphorelay signal transduction system"/>
    <property type="evidence" value="ECO:0007669"/>
    <property type="project" value="InterPro"/>
</dbReference>
<gene>
    <name evidence="3" type="ORF">ULMS_27300</name>
</gene>
<protein>
    <submittedName>
        <fullName evidence="3">Response regulator</fullName>
    </submittedName>
</protein>
<evidence type="ECO:0000259" key="2">
    <source>
        <dbReference type="PROSITE" id="PS50110"/>
    </source>
</evidence>
<organism evidence="3 4">
    <name type="scientific">Patiriisocius marinistellae</name>
    <dbReference type="NCBI Taxonomy" id="2494560"/>
    <lineage>
        <taxon>Bacteria</taxon>
        <taxon>Pseudomonadati</taxon>
        <taxon>Bacteroidota</taxon>
        <taxon>Flavobacteriia</taxon>
        <taxon>Flavobacteriales</taxon>
        <taxon>Flavobacteriaceae</taxon>
        <taxon>Patiriisocius</taxon>
    </lineage>
</organism>
<sequence length="134" mass="15086">MTKINTACIIDDDPIFIFGTKKIMKMADFCSSFLIYNDGEKAIIGLTEIIKSGSKLPDLILLDLNMPIMDGWEFLDKFIEIPSKESTTIFIVTSSIDPADFERAKNYQNVSNYVVKPITKEALTEMAEMMITGQ</sequence>
<dbReference type="Pfam" id="PF00072">
    <property type="entry name" value="Response_reg"/>
    <property type="match status" value="1"/>
</dbReference>
<dbReference type="PANTHER" id="PTHR44520">
    <property type="entry name" value="RESPONSE REGULATOR RCP1-RELATED"/>
    <property type="match status" value="1"/>
</dbReference>
<dbReference type="PANTHER" id="PTHR44520:SF2">
    <property type="entry name" value="RESPONSE REGULATOR RCP1"/>
    <property type="match status" value="1"/>
</dbReference>
<dbReference type="EMBL" id="BKCF01000006">
    <property type="protein sequence ID" value="GEQ87222.1"/>
    <property type="molecule type" value="Genomic_DNA"/>
</dbReference>
<evidence type="ECO:0000256" key="1">
    <source>
        <dbReference type="PROSITE-ProRule" id="PRU00169"/>
    </source>
</evidence>
<dbReference type="SMART" id="SM00448">
    <property type="entry name" value="REC"/>
    <property type="match status" value="1"/>
</dbReference>
<dbReference type="PROSITE" id="PS50110">
    <property type="entry name" value="RESPONSE_REGULATORY"/>
    <property type="match status" value="1"/>
</dbReference>
<comment type="caution">
    <text evidence="3">The sequence shown here is derived from an EMBL/GenBank/DDBJ whole genome shotgun (WGS) entry which is preliminary data.</text>
</comment>
<dbReference type="InterPro" id="IPR052893">
    <property type="entry name" value="TCS_response_regulator"/>
</dbReference>